<evidence type="ECO:0000256" key="4">
    <source>
        <dbReference type="ARBA" id="ARBA00023136"/>
    </source>
</evidence>
<name>W5SY00_9SPIR</name>
<keyword evidence="7 9" id="KW-0449">Lipoprotein</keyword>
<evidence type="ECO:0000256" key="2">
    <source>
        <dbReference type="ARBA" id="ARBA00008380"/>
    </source>
</evidence>
<keyword evidence="3" id="KW-0732">Signal</keyword>
<keyword evidence="4" id="KW-0472">Membrane</keyword>
<organism evidence="9">
    <name type="scientific">Borrelia coriaceae ATCC 43381</name>
    <dbReference type="NCBI Taxonomy" id="1408429"/>
    <lineage>
        <taxon>Bacteria</taxon>
        <taxon>Pseudomonadati</taxon>
        <taxon>Spirochaetota</taxon>
        <taxon>Spirochaetia</taxon>
        <taxon>Spirochaetales</taxon>
        <taxon>Borreliaceae</taxon>
        <taxon>Borrelia</taxon>
    </lineage>
</organism>
<dbReference type="PROSITE" id="PS51257">
    <property type="entry name" value="PROKAR_LIPOPROTEIN"/>
    <property type="match status" value="1"/>
</dbReference>
<dbReference type="AlphaFoldDB" id="W5SY00"/>
<evidence type="ECO:0000256" key="7">
    <source>
        <dbReference type="ARBA" id="ARBA00023288"/>
    </source>
</evidence>
<comment type="function">
    <text evidence="8">An outer membrane protein that may participate in pathogenesis. Some human Lyme disease patients have antibodies against this protein. The Mlp proteins probably undergo intragenic recombination, generating new alleles.</text>
</comment>
<dbReference type="GO" id="GO:0009279">
    <property type="term" value="C:cell outer membrane"/>
    <property type="evidence" value="ECO:0007669"/>
    <property type="project" value="UniProtKB-SubCell"/>
</dbReference>
<dbReference type="EMBL" id="CP005759">
    <property type="protein sequence ID" value="AHH11578.1"/>
    <property type="molecule type" value="Genomic_DNA"/>
</dbReference>
<proteinExistence type="inferred from homology"/>
<dbReference type="HOGENOM" id="CLU_1591420_0_0_12"/>
<keyword evidence="5" id="KW-0564">Palmitate</keyword>
<keyword evidence="9" id="KW-0614">Plasmid</keyword>
<dbReference type="RefSeq" id="WP_025408809.1">
    <property type="nucleotide sequence ID" value="NZ_CP005759.1"/>
</dbReference>
<evidence type="ECO:0000256" key="3">
    <source>
        <dbReference type="ARBA" id="ARBA00022729"/>
    </source>
</evidence>
<comment type="similarity">
    <text evidence="2">Belongs to the Multicopy lipoprotein (Mlp) family.</text>
</comment>
<evidence type="ECO:0000256" key="1">
    <source>
        <dbReference type="ARBA" id="ARBA00004459"/>
    </source>
</evidence>
<accession>W5SY00</accession>
<evidence type="ECO:0000313" key="9">
    <source>
        <dbReference type="EMBL" id="AHH11578.1"/>
    </source>
</evidence>
<reference evidence="9" key="1">
    <citation type="submission" date="2013-04" db="EMBL/GenBank/DDBJ databases">
        <title>Comparative Genomics of Relapsing Fever Spirochetes.</title>
        <authorList>
            <person name="Schwan T.G."/>
            <person name="Raffel S.J."/>
            <person name="Porcella S.F."/>
            <person name="Martens C.A."/>
            <person name="Bruno D.P."/>
            <person name="Ricklefs S.M."/>
            <person name="Barbian K.B."/>
        </authorList>
    </citation>
    <scope>NUCLEOTIDE SEQUENCE</scope>
    <source>
        <strain evidence="9">Co53</strain>
        <plasmid evidence="9">unnamed</plasmid>
    </source>
</reference>
<comment type="subcellular location">
    <subcellularLocation>
        <location evidence="1">Cell outer membrane</location>
        <topology evidence="1">Lipid-anchor</topology>
    </subcellularLocation>
</comment>
<sequence length="167" mass="18947">MKKIHFILFTLLIICSCGLISKSKGNKENLETQAATQKTPEEALREHLSETQNKGLDFLKEVLKGNNYQLNRILSVDEDKLNKLKVILDHIQISLENCHDSQAAHHGHTINGQEGLHDGHDDNAQKAAFKRLMLHYIEDQLESKEDNSNNRIILPLDFNPLKGSCVK</sequence>
<dbReference type="InterPro" id="IPR004983">
    <property type="entry name" value="Mlp"/>
</dbReference>
<dbReference type="Pfam" id="PF03304">
    <property type="entry name" value="Mlp"/>
    <property type="match status" value="1"/>
</dbReference>
<evidence type="ECO:0000256" key="6">
    <source>
        <dbReference type="ARBA" id="ARBA00023237"/>
    </source>
</evidence>
<evidence type="ECO:0000256" key="5">
    <source>
        <dbReference type="ARBA" id="ARBA00023139"/>
    </source>
</evidence>
<keyword evidence="6" id="KW-0998">Cell outer membrane</keyword>
<evidence type="ECO:0000256" key="8">
    <source>
        <dbReference type="ARBA" id="ARBA00046007"/>
    </source>
</evidence>
<protein>
    <submittedName>
        <fullName evidence="9">Mlp lipoprotein family protein</fullName>
    </submittedName>
</protein>
<geneLocation type="plasmid" evidence="9">
    <name>unnamed</name>
</geneLocation>
<gene>
    <name evidence="9" type="ORF">BCO_0126400</name>
</gene>